<dbReference type="Gene3D" id="1.20.58.1000">
    <property type="entry name" value="Metal-sensitive repressor, helix protomer"/>
    <property type="match status" value="1"/>
</dbReference>
<organism evidence="3 4">
    <name type="scientific">Corynebacterium provencense</name>
    <dbReference type="NCBI Taxonomy" id="1737425"/>
    <lineage>
        <taxon>Bacteria</taxon>
        <taxon>Bacillati</taxon>
        <taxon>Actinomycetota</taxon>
        <taxon>Actinomycetes</taxon>
        <taxon>Mycobacteriales</taxon>
        <taxon>Corynebacteriaceae</taxon>
        <taxon>Corynebacterium</taxon>
    </lineage>
</organism>
<dbReference type="GO" id="GO:0046872">
    <property type="term" value="F:metal ion binding"/>
    <property type="evidence" value="ECO:0007669"/>
    <property type="project" value="InterPro"/>
</dbReference>
<dbReference type="EMBL" id="CP024988">
    <property type="protein sequence ID" value="AWT25057.1"/>
    <property type="molecule type" value="Genomic_DNA"/>
</dbReference>
<dbReference type="Pfam" id="PF02583">
    <property type="entry name" value="Trns_repr_metal"/>
    <property type="match status" value="1"/>
</dbReference>
<accession>A0A2Z3YSP8</accession>
<evidence type="ECO:0000256" key="2">
    <source>
        <dbReference type="ARBA" id="ARBA00023008"/>
    </source>
</evidence>
<comment type="similarity">
    <text evidence="1">Belongs to the CsoR family.</text>
</comment>
<dbReference type="InterPro" id="IPR003735">
    <property type="entry name" value="Metal_Tscrpt_repr"/>
</dbReference>
<dbReference type="PANTHER" id="PTHR33677:SF5">
    <property type="entry name" value="TRANSCRIPTIONAL REPRESSOR FRMR"/>
    <property type="match status" value="1"/>
</dbReference>
<dbReference type="KEGG" id="cpre:Csp1_02290"/>
<dbReference type="CDD" id="cd10148">
    <property type="entry name" value="CsoR-like_DUF156"/>
    <property type="match status" value="1"/>
</dbReference>
<evidence type="ECO:0000256" key="1">
    <source>
        <dbReference type="ARBA" id="ARBA00005428"/>
    </source>
</evidence>
<keyword evidence="4" id="KW-1185">Reference proteome</keyword>
<protein>
    <submittedName>
        <fullName evidence="3">Copper-sensing transcriptional repressor CsoR</fullName>
    </submittedName>
</protein>
<name>A0A2Z3YSP8_9CORY</name>
<proteinExistence type="inferred from homology"/>
<keyword evidence="2" id="KW-0186">Copper</keyword>
<dbReference type="GO" id="GO:0003677">
    <property type="term" value="F:DNA binding"/>
    <property type="evidence" value="ECO:0007669"/>
    <property type="project" value="InterPro"/>
</dbReference>
<dbReference type="Proteomes" id="UP000247696">
    <property type="component" value="Chromosome"/>
</dbReference>
<sequence length="104" mass="11612">MRAARQYPEGYKLATMRLNDDTTSAALARLKRARGQLNGVIDMLEQGRDCREVVTQLAAVSRALDRAGVKIISGGMRECIRSAERGERPELSEEQLEKMFLSLS</sequence>
<evidence type="ECO:0000313" key="4">
    <source>
        <dbReference type="Proteomes" id="UP000247696"/>
    </source>
</evidence>
<dbReference type="InterPro" id="IPR038390">
    <property type="entry name" value="Metal_Tscrpt_repr_sf"/>
</dbReference>
<dbReference type="AlphaFoldDB" id="A0A2Z3YSP8"/>
<reference evidence="4" key="1">
    <citation type="submission" date="2017-11" db="EMBL/GenBank/DDBJ databases">
        <title>Otitis media/interna in a cat caused by the recently described species Corynebacterium provencense.</title>
        <authorList>
            <person name="Kittl S."/>
            <person name="Brodard I."/>
            <person name="Rychener L."/>
            <person name="Jores J."/>
            <person name="Roosje P."/>
            <person name="Gobeli Brawand S."/>
        </authorList>
    </citation>
    <scope>NUCLEOTIDE SEQUENCE [LARGE SCALE GENOMIC DNA]</scope>
    <source>
        <strain evidence="4">17KM38</strain>
    </source>
</reference>
<dbReference type="GO" id="GO:0045892">
    <property type="term" value="P:negative regulation of DNA-templated transcription"/>
    <property type="evidence" value="ECO:0007669"/>
    <property type="project" value="UniProtKB-ARBA"/>
</dbReference>
<gene>
    <name evidence="3" type="primary">csoR</name>
    <name evidence="3" type="ORF">Csp1_02290</name>
</gene>
<dbReference type="PANTHER" id="PTHR33677">
    <property type="entry name" value="TRANSCRIPTIONAL REPRESSOR FRMR-RELATED"/>
    <property type="match status" value="1"/>
</dbReference>
<dbReference type="STRING" id="1737425.GCA_900049755_01204"/>
<evidence type="ECO:0000313" key="3">
    <source>
        <dbReference type="EMBL" id="AWT25057.1"/>
    </source>
</evidence>